<dbReference type="PANTHER" id="PTHR32089:SF114">
    <property type="entry name" value="METHYL-ACCEPTING CHEMOTAXIS PROTEIN MCPB"/>
    <property type="match status" value="1"/>
</dbReference>
<dbReference type="EMBL" id="JAWDIP010000003">
    <property type="protein sequence ID" value="MDY0394239.1"/>
    <property type="molecule type" value="Genomic_DNA"/>
</dbReference>
<proteinExistence type="inferred from homology"/>
<dbReference type="RefSeq" id="WP_390355100.1">
    <property type="nucleotide sequence ID" value="NZ_JBHUIZ010000006.1"/>
</dbReference>
<evidence type="ECO:0000256" key="1">
    <source>
        <dbReference type="ARBA" id="ARBA00004236"/>
    </source>
</evidence>
<feature type="transmembrane region" description="Helical" evidence="7">
    <location>
        <begin position="43"/>
        <end position="71"/>
    </location>
</feature>
<evidence type="ECO:0000313" key="10">
    <source>
        <dbReference type="EMBL" id="MDY0394239.1"/>
    </source>
</evidence>
<evidence type="ECO:0000259" key="9">
    <source>
        <dbReference type="PROSITE" id="PS50885"/>
    </source>
</evidence>
<evidence type="ECO:0000256" key="2">
    <source>
        <dbReference type="ARBA" id="ARBA00022475"/>
    </source>
</evidence>
<keyword evidence="7" id="KW-1133">Transmembrane helix</keyword>
<dbReference type="Gene3D" id="1.10.287.950">
    <property type="entry name" value="Methyl-accepting chemotaxis protein"/>
    <property type="match status" value="1"/>
</dbReference>
<protein>
    <submittedName>
        <fullName evidence="10">Methyl-accepting chemotaxis protein</fullName>
    </submittedName>
</protein>
<dbReference type="SMART" id="SM00304">
    <property type="entry name" value="HAMP"/>
    <property type="match status" value="1"/>
</dbReference>
<dbReference type="Proteomes" id="UP001281447">
    <property type="component" value="Unassembled WGS sequence"/>
</dbReference>
<dbReference type="InterPro" id="IPR004089">
    <property type="entry name" value="MCPsignal_dom"/>
</dbReference>
<reference evidence="10 11" key="1">
    <citation type="submission" date="2023-10" db="EMBL/GenBank/DDBJ databases">
        <title>Virgibacillus halophilus 5B73C genome.</title>
        <authorList>
            <person name="Miliotis G."/>
            <person name="Sengupta P."/>
            <person name="Hameed A."/>
            <person name="Chuvochina M."/>
            <person name="Mcdonagh F."/>
            <person name="Simpson A.C."/>
            <person name="Singh N.K."/>
            <person name="Rekha P.D."/>
            <person name="Raman K."/>
            <person name="Hugenholtz P."/>
            <person name="Venkateswaran K."/>
        </authorList>
    </citation>
    <scope>NUCLEOTIDE SEQUENCE [LARGE SCALE GENOMIC DNA]</scope>
    <source>
        <strain evidence="10 11">5B73C</strain>
    </source>
</reference>
<evidence type="ECO:0000256" key="7">
    <source>
        <dbReference type="SAM" id="Phobius"/>
    </source>
</evidence>
<feature type="domain" description="HAMP" evidence="9">
    <location>
        <begin position="72"/>
        <end position="125"/>
    </location>
</feature>
<dbReference type="CDD" id="cd06225">
    <property type="entry name" value="HAMP"/>
    <property type="match status" value="1"/>
</dbReference>
<dbReference type="Pfam" id="PF00015">
    <property type="entry name" value="MCPsignal"/>
    <property type="match status" value="1"/>
</dbReference>
<comment type="similarity">
    <text evidence="5">Belongs to the methyl-accepting chemotaxis (MCP) protein family.</text>
</comment>
<keyword evidence="3 7" id="KW-0472">Membrane</keyword>
<keyword evidence="11" id="KW-1185">Reference proteome</keyword>
<feature type="transmembrane region" description="Helical" evidence="7">
    <location>
        <begin position="12"/>
        <end position="37"/>
    </location>
</feature>
<name>A0ABU5C6P7_9BACI</name>
<accession>A0ABU5C6P7</accession>
<evidence type="ECO:0000256" key="3">
    <source>
        <dbReference type="ARBA" id="ARBA00023136"/>
    </source>
</evidence>
<dbReference type="SUPFAM" id="SSF58104">
    <property type="entry name" value="Methyl-accepting chemotaxis protein (MCP) signaling domain"/>
    <property type="match status" value="1"/>
</dbReference>
<comment type="subcellular location">
    <subcellularLocation>
        <location evidence="1">Cell membrane</location>
    </subcellularLocation>
</comment>
<dbReference type="SMART" id="SM00283">
    <property type="entry name" value="MA"/>
    <property type="match status" value="1"/>
</dbReference>
<comment type="caution">
    <text evidence="10">The sequence shown here is derived from an EMBL/GenBank/DDBJ whole genome shotgun (WGS) entry which is preliminary data.</text>
</comment>
<dbReference type="Pfam" id="PF00672">
    <property type="entry name" value="HAMP"/>
    <property type="match status" value="1"/>
</dbReference>
<dbReference type="PANTHER" id="PTHR32089">
    <property type="entry name" value="METHYL-ACCEPTING CHEMOTAXIS PROTEIN MCPB"/>
    <property type="match status" value="1"/>
</dbReference>
<evidence type="ECO:0000259" key="8">
    <source>
        <dbReference type="PROSITE" id="PS50111"/>
    </source>
</evidence>
<sequence length="431" mass="46563">MEKKRYRFSLRVKLVMFTTILATITYSTSALFLYIVFDYVREYLHISLTLFTILTLLLGIIWSGILAYVAAGFITKRLVTLEKAAAKAADGYLNQPIDVKGTDDEIHALAVSFDAMLGNLRTMVRNIDSHFELTNEAVVEVKSASNQVRQHSELVSTSIDDISKGAQASAEAIQDTAEAVETATNLAGQVQTTALSSKEKSTAMLKTLAESKQIVSSLVNGIQQLADNQEASLGDVNHLKENALEVESVITMVGEIAAQTNLLALNASIEAAHAGEHGRGFAVVADEIRKLADESTGAVTNITELIAAIQKDVAQVVGRINENVNLAKAEADKGSTTNQTISDMANSIEQTAQEIEKITKLVDKQLESIQSTASRSQEVAAIAEETSAGAEEVNASVYEQAASIDKVDQLTKKLAQQTDELNQQIRSFIVK</sequence>
<dbReference type="PROSITE" id="PS50885">
    <property type="entry name" value="HAMP"/>
    <property type="match status" value="1"/>
</dbReference>
<keyword evidence="2" id="KW-1003">Cell membrane</keyword>
<dbReference type="InterPro" id="IPR003660">
    <property type="entry name" value="HAMP_dom"/>
</dbReference>
<evidence type="ECO:0000313" key="11">
    <source>
        <dbReference type="Proteomes" id="UP001281447"/>
    </source>
</evidence>
<organism evidence="10 11">
    <name type="scientific">Tigheibacillus halophilus</name>
    <dbReference type="NCBI Taxonomy" id="361280"/>
    <lineage>
        <taxon>Bacteria</taxon>
        <taxon>Bacillati</taxon>
        <taxon>Bacillota</taxon>
        <taxon>Bacilli</taxon>
        <taxon>Bacillales</taxon>
        <taxon>Bacillaceae</taxon>
        <taxon>Tigheibacillus</taxon>
    </lineage>
</organism>
<dbReference type="PROSITE" id="PS50111">
    <property type="entry name" value="CHEMOTAXIS_TRANSDUC_2"/>
    <property type="match status" value="1"/>
</dbReference>
<gene>
    <name evidence="10" type="ORF">RWE15_06775</name>
</gene>
<evidence type="ECO:0000256" key="4">
    <source>
        <dbReference type="ARBA" id="ARBA00023224"/>
    </source>
</evidence>
<evidence type="ECO:0000256" key="6">
    <source>
        <dbReference type="PROSITE-ProRule" id="PRU00284"/>
    </source>
</evidence>
<keyword evidence="7" id="KW-0812">Transmembrane</keyword>
<feature type="domain" description="Methyl-accepting transducer" evidence="8">
    <location>
        <begin position="144"/>
        <end position="394"/>
    </location>
</feature>
<keyword evidence="4 6" id="KW-0807">Transducer</keyword>
<evidence type="ECO:0000256" key="5">
    <source>
        <dbReference type="ARBA" id="ARBA00029447"/>
    </source>
</evidence>